<feature type="compositionally biased region" description="Low complexity" evidence="1">
    <location>
        <begin position="112"/>
        <end position="133"/>
    </location>
</feature>
<gene>
    <name evidence="3" type="ORF">GCM10025875_08690</name>
</gene>
<feature type="compositionally biased region" description="Low complexity" evidence="1">
    <location>
        <begin position="290"/>
        <end position="301"/>
    </location>
</feature>
<evidence type="ECO:0000313" key="3">
    <source>
        <dbReference type="EMBL" id="GMA30877.1"/>
    </source>
</evidence>
<feature type="transmembrane region" description="Helical" evidence="2">
    <location>
        <begin position="386"/>
        <end position="411"/>
    </location>
</feature>
<evidence type="ECO:0000256" key="1">
    <source>
        <dbReference type="SAM" id="MobiDB-lite"/>
    </source>
</evidence>
<dbReference type="Proteomes" id="UP001157161">
    <property type="component" value="Unassembled WGS sequence"/>
</dbReference>
<dbReference type="AlphaFoldDB" id="A0AA37UWU7"/>
<feature type="compositionally biased region" description="Pro residues" evidence="1">
    <location>
        <begin position="101"/>
        <end position="111"/>
    </location>
</feature>
<protein>
    <submittedName>
        <fullName evidence="3">Uncharacterized protein</fullName>
    </submittedName>
</protein>
<evidence type="ECO:0000313" key="4">
    <source>
        <dbReference type="Proteomes" id="UP001157161"/>
    </source>
</evidence>
<proteinExistence type="predicted"/>
<dbReference type="EMBL" id="BSUM01000001">
    <property type="protein sequence ID" value="GMA30877.1"/>
    <property type="molecule type" value="Genomic_DNA"/>
</dbReference>
<feature type="compositionally biased region" description="Basic and acidic residues" evidence="1">
    <location>
        <begin position="63"/>
        <end position="79"/>
    </location>
</feature>
<dbReference type="RefSeq" id="WP_284249625.1">
    <property type="nucleotide sequence ID" value="NZ_BSUM01000001.1"/>
</dbReference>
<feature type="region of interest" description="Disordered" evidence="1">
    <location>
        <begin position="1"/>
        <end position="330"/>
    </location>
</feature>
<organism evidence="3 4">
    <name type="scientific">Litorihabitans aurantiacus</name>
    <dbReference type="NCBI Taxonomy" id="1930061"/>
    <lineage>
        <taxon>Bacteria</taxon>
        <taxon>Bacillati</taxon>
        <taxon>Actinomycetota</taxon>
        <taxon>Actinomycetes</taxon>
        <taxon>Micrococcales</taxon>
        <taxon>Beutenbergiaceae</taxon>
        <taxon>Litorihabitans</taxon>
    </lineage>
</organism>
<keyword evidence="4" id="KW-1185">Reference proteome</keyword>
<sequence length="412" mass="42156">MSTHQPGQPERPDSVVGERRRRRLEAQRAAAEAAATTGSLEAVPGDEAQEGDGVAAPVLSRRQLREQRERRLREQEAERGGTAGDGASDVPDAPVLDVPTPAAPGPAPTPGAPDAEPESTPSAPAARVAPVRVARADRTASLPPVPPAREAPATSPADDDAYATPSGSAPNRRSMRDRRTEGPAGPAGRGERVPPSRPVVRTPAAAQGIRRVDETGALSGVTSTRATEDSPVEVTGPIDWSASLAPVPASPAPEQPRPGSGATSAPLTPSSPSTEGDDAVVPPVVPPRSTAAPEPATVAPARRSVLGAGRSDVDRPVSPVGRADVEPAAGTHAWESVTGEGRGAAVPLPGEAQVPDVEGVFDVVPDPVTAGQEVVDLDRELERRPLWQTFAAIVGFALVGVALGVGVFFLIS</sequence>
<reference evidence="3" key="2">
    <citation type="submission" date="2023-02" db="EMBL/GenBank/DDBJ databases">
        <authorList>
            <person name="Sun Q."/>
            <person name="Mori K."/>
        </authorList>
    </citation>
    <scope>NUCLEOTIDE SEQUENCE</scope>
    <source>
        <strain evidence="3">NBRC 112290</strain>
    </source>
</reference>
<reference evidence="3" key="1">
    <citation type="journal article" date="2014" name="Int. J. Syst. Evol. Microbiol.">
        <title>Complete genome sequence of Corynebacterium casei LMG S-19264T (=DSM 44701T), isolated from a smear-ripened cheese.</title>
        <authorList>
            <consortium name="US DOE Joint Genome Institute (JGI-PGF)"/>
            <person name="Walter F."/>
            <person name="Albersmeier A."/>
            <person name="Kalinowski J."/>
            <person name="Ruckert C."/>
        </authorList>
    </citation>
    <scope>NUCLEOTIDE SEQUENCE</scope>
    <source>
        <strain evidence="3">NBRC 112290</strain>
    </source>
</reference>
<keyword evidence="2" id="KW-0472">Membrane</keyword>
<feature type="compositionally biased region" description="Low complexity" evidence="1">
    <location>
        <begin position="260"/>
        <end position="274"/>
    </location>
</feature>
<accession>A0AA37UWU7</accession>
<evidence type="ECO:0000256" key="2">
    <source>
        <dbReference type="SAM" id="Phobius"/>
    </source>
</evidence>
<keyword evidence="2" id="KW-1133">Transmembrane helix</keyword>
<comment type="caution">
    <text evidence="3">The sequence shown here is derived from an EMBL/GenBank/DDBJ whole genome shotgun (WGS) entry which is preliminary data.</text>
</comment>
<keyword evidence="2" id="KW-0812">Transmembrane</keyword>
<name>A0AA37UWU7_9MICO</name>